<sequence length="162" mass="19114">MIDINKHKFFLVQILKDIYNNVELATCLGFKGGTALMFFYGLPRFSIDLDFNLINQDKEDVVYNKVRKILLKYGTIYDEAKKFYGLIAVLDYGIGERKLKVEISNRNFPDHYEIKNLLGINVNRALRTLLNKEMIYNEDSKYKVYDVFLSKWLVSYTITIER</sequence>
<dbReference type="EMBL" id="UOEP01000098">
    <property type="protein sequence ID" value="VAW19402.1"/>
    <property type="molecule type" value="Genomic_DNA"/>
</dbReference>
<evidence type="ECO:0000313" key="1">
    <source>
        <dbReference type="EMBL" id="VAW19402.1"/>
    </source>
</evidence>
<dbReference type="AlphaFoldDB" id="A0A3B0TYG1"/>
<dbReference type="InterPro" id="IPR014942">
    <property type="entry name" value="AbiEii"/>
</dbReference>
<proteinExistence type="predicted"/>
<gene>
    <name evidence="1" type="ORF">MNBD_BACTEROID01-691</name>
</gene>
<protein>
    <recommendedName>
        <fullName evidence="2">Nucleotidyl transferase AbiEii toxin, Type IV TA system</fullName>
    </recommendedName>
</protein>
<name>A0A3B0TYG1_9ZZZZ</name>
<evidence type="ECO:0008006" key="2">
    <source>
        <dbReference type="Google" id="ProtNLM"/>
    </source>
</evidence>
<dbReference type="Pfam" id="PF08843">
    <property type="entry name" value="AbiEii"/>
    <property type="match status" value="1"/>
</dbReference>
<organism evidence="1">
    <name type="scientific">hydrothermal vent metagenome</name>
    <dbReference type="NCBI Taxonomy" id="652676"/>
    <lineage>
        <taxon>unclassified sequences</taxon>
        <taxon>metagenomes</taxon>
        <taxon>ecological metagenomes</taxon>
    </lineage>
</organism>
<accession>A0A3B0TYG1</accession>
<dbReference type="Gene3D" id="3.10.450.620">
    <property type="entry name" value="JHP933, nucleotidyltransferase-like core domain"/>
    <property type="match status" value="1"/>
</dbReference>
<reference evidence="1" key="1">
    <citation type="submission" date="2018-06" db="EMBL/GenBank/DDBJ databases">
        <authorList>
            <person name="Zhirakovskaya E."/>
        </authorList>
    </citation>
    <scope>NUCLEOTIDE SEQUENCE</scope>
</reference>